<dbReference type="EMBL" id="RAQM01000006">
    <property type="protein sequence ID" value="RKF05046.1"/>
    <property type="molecule type" value="Genomic_DNA"/>
</dbReference>
<evidence type="ECO:0000313" key="3">
    <source>
        <dbReference type="Proteomes" id="UP000285780"/>
    </source>
</evidence>
<feature type="transmembrane region" description="Helical" evidence="1">
    <location>
        <begin position="12"/>
        <end position="32"/>
    </location>
</feature>
<dbReference type="InterPro" id="IPR032820">
    <property type="entry name" value="ATPase_put"/>
</dbReference>
<dbReference type="Proteomes" id="UP000285780">
    <property type="component" value="Unassembled WGS sequence"/>
</dbReference>
<dbReference type="AlphaFoldDB" id="A0A420E4K9"/>
<keyword evidence="1" id="KW-0472">Membrane</keyword>
<organism evidence="2 3">
    <name type="scientific">Tenacibaculum lutimaris</name>
    <dbReference type="NCBI Taxonomy" id="285258"/>
    <lineage>
        <taxon>Bacteria</taxon>
        <taxon>Pseudomonadati</taxon>
        <taxon>Bacteroidota</taxon>
        <taxon>Flavobacteriia</taxon>
        <taxon>Flavobacteriales</taxon>
        <taxon>Flavobacteriaceae</taxon>
        <taxon>Tenacibaculum</taxon>
    </lineage>
</organism>
<sequence length="76" mass="8546">MSKDSKKNPLNKYIRFTGIALQMGLTIYLGSLLGEWLDQKYPNDSELYTKICTLAAVFGAIYSVIRQVIKITDNNG</sequence>
<gene>
    <name evidence="2" type="ORF">C8N26_0445</name>
</gene>
<keyword evidence="1" id="KW-0812">Transmembrane</keyword>
<keyword evidence="1" id="KW-1133">Transmembrane helix</keyword>
<proteinExistence type="predicted"/>
<evidence type="ECO:0000313" key="2">
    <source>
        <dbReference type="EMBL" id="RKF05046.1"/>
    </source>
</evidence>
<protein>
    <submittedName>
        <fullName evidence="2">Putative F0F1-ATPase subunit (Ca2+/Mg2+ transporter)</fullName>
    </submittedName>
</protein>
<reference evidence="2 3" key="1">
    <citation type="submission" date="2018-09" db="EMBL/GenBank/DDBJ databases">
        <title>Genomic Encyclopedia of Archaeal and Bacterial Type Strains, Phase II (KMG-II): from individual species to whole genera.</title>
        <authorList>
            <person name="Goeker M."/>
        </authorList>
    </citation>
    <scope>NUCLEOTIDE SEQUENCE [LARGE SCALE GENOMIC DNA]</scope>
    <source>
        <strain evidence="2 3">DSM 16505</strain>
    </source>
</reference>
<evidence type="ECO:0000256" key="1">
    <source>
        <dbReference type="SAM" id="Phobius"/>
    </source>
</evidence>
<comment type="caution">
    <text evidence="2">The sequence shown here is derived from an EMBL/GenBank/DDBJ whole genome shotgun (WGS) entry which is preliminary data.</text>
</comment>
<accession>A0A420E4K9</accession>
<dbReference type="RefSeq" id="WP_028891529.1">
    <property type="nucleotide sequence ID" value="NZ_RAQM01000006.1"/>
</dbReference>
<keyword evidence="3" id="KW-1185">Reference proteome</keyword>
<dbReference type="Pfam" id="PF09527">
    <property type="entry name" value="ATPase_gene1"/>
    <property type="match status" value="1"/>
</dbReference>
<name>A0A420E4K9_9FLAO</name>
<feature type="transmembrane region" description="Helical" evidence="1">
    <location>
        <begin position="47"/>
        <end position="65"/>
    </location>
</feature>